<name>A0ABS1UEM3_9PROT</name>
<keyword evidence="1" id="KW-0732">Signal</keyword>
<evidence type="ECO:0000313" key="3">
    <source>
        <dbReference type="Proteomes" id="UP000660885"/>
    </source>
</evidence>
<sequence>MAAWLLTAILAGGAALRGADAAAAAGARATACAAADAPAGPRLQVTVTGTRKVAGNITITLYGPRPEDFLARGGRIARQRILLHGAAAEACFALSEAGAYAIAVYHDENNDHVFNRTMVGMPAEGYGFSNDAPALVGVPSFEAVRFAVPVGGSQMTIHLRY</sequence>
<dbReference type="Proteomes" id="UP000660885">
    <property type="component" value="Unassembled WGS sequence"/>
</dbReference>
<dbReference type="InterPro" id="IPR018673">
    <property type="entry name" value="DUF2141"/>
</dbReference>
<accession>A0ABS1UEM3</accession>
<reference evidence="2 3" key="1">
    <citation type="submission" date="2021-01" db="EMBL/GenBank/DDBJ databases">
        <title>Belnapia mucosa sp. nov. and Belnapia arida sp. nov., isolated from the Tabernas Desert (Almeria, Spain).</title>
        <authorList>
            <person name="Molina-Menor E."/>
            <person name="Vidal-Verdu A."/>
            <person name="Calonge A."/>
            <person name="Satari L."/>
            <person name="Pereto J."/>
            <person name="Porcar M."/>
        </authorList>
    </citation>
    <scope>NUCLEOTIDE SEQUENCE [LARGE SCALE GENOMIC DNA]</scope>
    <source>
        <strain evidence="2 3">T18</strain>
    </source>
</reference>
<comment type="caution">
    <text evidence="2">The sequence shown here is derived from an EMBL/GenBank/DDBJ whole genome shotgun (WGS) entry which is preliminary data.</text>
</comment>
<evidence type="ECO:0000256" key="1">
    <source>
        <dbReference type="SAM" id="SignalP"/>
    </source>
</evidence>
<keyword evidence="3" id="KW-1185">Reference proteome</keyword>
<feature type="signal peptide" evidence="1">
    <location>
        <begin position="1"/>
        <end position="21"/>
    </location>
</feature>
<proteinExistence type="predicted"/>
<dbReference type="Pfam" id="PF09912">
    <property type="entry name" value="DUF2141"/>
    <property type="match status" value="1"/>
</dbReference>
<organism evidence="2 3">
    <name type="scientific">Belnapia arida</name>
    <dbReference type="NCBI Taxonomy" id="2804533"/>
    <lineage>
        <taxon>Bacteria</taxon>
        <taxon>Pseudomonadati</taxon>
        <taxon>Pseudomonadota</taxon>
        <taxon>Alphaproteobacteria</taxon>
        <taxon>Acetobacterales</taxon>
        <taxon>Roseomonadaceae</taxon>
        <taxon>Belnapia</taxon>
    </lineage>
</organism>
<dbReference type="RefSeq" id="WP_202834932.1">
    <property type="nucleotide sequence ID" value="NZ_JAETWB010000034.1"/>
</dbReference>
<gene>
    <name evidence="2" type="ORF">JMJ56_27420</name>
</gene>
<feature type="chain" id="PRO_5047407395" evidence="1">
    <location>
        <begin position="22"/>
        <end position="161"/>
    </location>
</feature>
<dbReference type="EMBL" id="JAETWB010000034">
    <property type="protein sequence ID" value="MBL6081716.1"/>
    <property type="molecule type" value="Genomic_DNA"/>
</dbReference>
<protein>
    <submittedName>
        <fullName evidence="2">DUF2141 domain-containing protein</fullName>
    </submittedName>
</protein>
<evidence type="ECO:0000313" key="2">
    <source>
        <dbReference type="EMBL" id="MBL6081716.1"/>
    </source>
</evidence>